<keyword evidence="1" id="KW-1133">Transmembrane helix</keyword>
<feature type="domain" description="Methyltransferase type 11" evidence="2">
    <location>
        <begin position="49"/>
        <end position="133"/>
    </location>
</feature>
<dbReference type="PATRIC" id="fig|380242.3.peg.3958"/>
<evidence type="ECO:0000313" key="4">
    <source>
        <dbReference type="Proteomes" id="UP000034954"/>
    </source>
</evidence>
<dbReference type="Gene3D" id="3.40.50.150">
    <property type="entry name" value="Vaccinia Virus protein VP39"/>
    <property type="match status" value="1"/>
</dbReference>
<comment type="caution">
    <text evidence="3">The sequence shown here is derived from an EMBL/GenBank/DDBJ whole genome shotgun (WGS) entry which is preliminary data.</text>
</comment>
<keyword evidence="1" id="KW-0812">Transmembrane</keyword>
<dbReference type="GO" id="GO:0008757">
    <property type="term" value="F:S-adenosylmethionine-dependent methyltransferase activity"/>
    <property type="evidence" value="ECO:0007669"/>
    <property type="project" value="InterPro"/>
</dbReference>
<dbReference type="Proteomes" id="UP000034954">
    <property type="component" value="Unassembled WGS sequence"/>
</dbReference>
<reference evidence="3 4" key="1">
    <citation type="journal article" date="2013" name="BMC Microbiol.">
        <title>Identification of the type II cytochrome c maturation pathway in anammox bacteria by comparative genomics.</title>
        <authorList>
            <person name="Ferousi C."/>
            <person name="Speth D.R."/>
            <person name="Reimann J."/>
            <person name="Op den Camp H.J."/>
            <person name="Allen J.W."/>
            <person name="Keltjens J.T."/>
            <person name="Jetten M.S."/>
        </authorList>
    </citation>
    <scope>NUCLEOTIDE SEQUENCE [LARGE SCALE GENOMIC DNA]</scope>
    <source>
        <strain evidence="3">RU1</strain>
    </source>
</reference>
<protein>
    <submittedName>
        <fullName evidence="3">Two-component response regulator</fullName>
    </submittedName>
</protein>
<evidence type="ECO:0000256" key="1">
    <source>
        <dbReference type="SAM" id="Phobius"/>
    </source>
</evidence>
<keyword evidence="4" id="KW-1185">Reference proteome</keyword>
<dbReference type="InterPro" id="IPR029063">
    <property type="entry name" value="SAM-dependent_MTases_sf"/>
</dbReference>
<evidence type="ECO:0000313" key="3">
    <source>
        <dbReference type="EMBL" id="KKO18110.1"/>
    </source>
</evidence>
<name>A0A0M2UR55_9BACT</name>
<dbReference type="AlphaFoldDB" id="A0A0M2UR55"/>
<dbReference type="EMBL" id="LAQJ01000293">
    <property type="protein sequence ID" value="KKO18110.1"/>
    <property type="molecule type" value="Genomic_DNA"/>
</dbReference>
<organism evidence="3 4">
    <name type="scientific">Candidatus Brocadia fulgida</name>
    <dbReference type="NCBI Taxonomy" id="380242"/>
    <lineage>
        <taxon>Bacteria</taxon>
        <taxon>Pseudomonadati</taxon>
        <taxon>Planctomycetota</taxon>
        <taxon>Candidatus Brocadiia</taxon>
        <taxon>Candidatus Brocadiales</taxon>
        <taxon>Candidatus Brocadiaceae</taxon>
        <taxon>Candidatus Brocadia</taxon>
    </lineage>
</organism>
<dbReference type="SUPFAM" id="SSF53335">
    <property type="entry name" value="S-adenosyl-L-methionine-dependent methyltransferases"/>
    <property type="match status" value="1"/>
</dbReference>
<keyword evidence="1" id="KW-0472">Membrane</keyword>
<accession>A0A0M2UR55</accession>
<sequence length="243" mass="28424">MIEKIKHALRKEQFQPGILALFFNPYYFSRKGLFRHISLWAPHITGRTLDVGCGTKPYEKLFLSTTSYIGLELDAVANRKNKKADYFYNGTTFPFQNDEFDSVIVNEVLEHVFRPSDFLSEIYRVLKPNGILLMTVPFVWDEHEQPFDYARYSSFGLKYLLEKSGFEVIECRKSISDIRVIFQLLNCYIYKKTLTKNVFVNLFTTFFLMSPFTILGELLSKVLPKNEDLYLDSVVLLKKKKTV</sequence>
<proteinExistence type="predicted"/>
<feature type="transmembrane region" description="Helical" evidence="1">
    <location>
        <begin position="198"/>
        <end position="219"/>
    </location>
</feature>
<dbReference type="InterPro" id="IPR013216">
    <property type="entry name" value="Methyltransf_11"/>
</dbReference>
<gene>
    <name evidence="3" type="ORF">BROFUL_03212</name>
</gene>
<dbReference type="CDD" id="cd02440">
    <property type="entry name" value="AdoMet_MTases"/>
    <property type="match status" value="1"/>
</dbReference>
<evidence type="ECO:0000259" key="2">
    <source>
        <dbReference type="Pfam" id="PF08241"/>
    </source>
</evidence>
<dbReference type="Pfam" id="PF08241">
    <property type="entry name" value="Methyltransf_11"/>
    <property type="match status" value="1"/>
</dbReference>